<dbReference type="InterPro" id="IPR018488">
    <property type="entry name" value="cNMP-bd_CS"/>
</dbReference>
<feature type="domain" description="Cyclic nucleotide-binding" evidence="20">
    <location>
        <begin position="289"/>
        <end position="421"/>
    </location>
</feature>
<keyword evidence="21" id="KW-0808">Transferase</keyword>
<keyword evidence="8" id="KW-0597">Phosphoprotein</keyword>
<keyword evidence="11" id="KW-0547">Nucleotide-binding</keyword>
<dbReference type="GO" id="GO:0015078">
    <property type="term" value="F:proton transmembrane transporter activity"/>
    <property type="evidence" value="ECO:0007669"/>
    <property type="project" value="InterPro"/>
</dbReference>
<keyword evidence="10" id="KW-0677">Repeat</keyword>
<evidence type="ECO:0000256" key="12">
    <source>
        <dbReference type="ARBA" id="ARBA00022781"/>
    </source>
</evidence>
<evidence type="ECO:0000256" key="13">
    <source>
        <dbReference type="ARBA" id="ARBA00022792"/>
    </source>
</evidence>
<keyword evidence="13" id="KW-0999">Mitochondrion inner membrane</keyword>
<sequence length="571" mass="62510">MASKAAAIDFSKILASGLGKETTAQLVAFRKRSDEARRLLNSLKSQPATVDFAHYKNVLKNQSVVSQAEKILNDFKPVTYDVSAQVKAIESFESAAVKQAQESATKLEAELKDLKETLSNIEGARPFDQLTTADVIAARPEIAKTVEEMVKKGKWTLPGYDEKFGRRVLHTGGLSAMLAVPHVAAPRRHVLRMSPIPRGPEVEPPQPTVCGLLPSMSTNSLFSGPFGGGTVPADDVDDKFPSMLNRDRRTSVSAESMMTTPSEIKETECHPKTKDQSERLYASLGDNVIFRQLESEQKEDVISAMREWPVKKGDIVIKQGDDGDYCYFIETGSLDVFIQPPGTPAHEALAAPSDQLGQKVLSYGPGALFGELALLYLQPRAASVVATSDCTLWALDRVTFRSILAHSDRKRRLMLDSFLRQVPLLQSLRDDERARVSDAIDVVEYNTGDVIIREGDIGTKFYMVVNGVAEVIKAGDEAHPVSMLQRGDYFGELALLHRAPRAATVVASKHSPLSKLRVAVLEEDAFTRLLGPLKDIMNRHAETHYGTTTSTMHSASSDSSQPPGSPKSKAH</sequence>
<dbReference type="OrthoDB" id="417078at2759"/>
<dbReference type="Pfam" id="PF05873">
    <property type="entry name" value="Mt_ATP-synt_D"/>
    <property type="match status" value="1"/>
</dbReference>
<dbReference type="InterPro" id="IPR000595">
    <property type="entry name" value="cNMP-bd_dom"/>
</dbReference>
<comment type="subcellular location">
    <subcellularLocation>
        <location evidence="1">Mitochondrion inner membrane</location>
    </subcellularLocation>
</comment>
<dbReference type="PRINTS" id="PR00103">
    <property type="entry name" value="CAMPKINASE"/>
</dbReference>
<evidence type="ECO:0000256" key="10">
    <source>
        <dbReference type="ARBA" id="ARBA00022737"/>
    </source>
</evidence>
<dbReference type="SMART" id="SM00100">
    <property type="entry name" value="cNMP"/>
    <property type="match status" value="2"/>
</dbReference>
<proteinExistence type="inferred from homology"/>
<accession>A0A0M8MN35</accession>
<dbReference type="GO" id="GO:0005952">
    <property type="term" value="C:cAMP-dependent protein kinase complex"/>
    <property type="evidence" value="ECO:0007669"/>
    <property type="project" value="InterPro"/>
</dbReference>
<evidence type="ECO:0000256" key="11">
    <source>
        <dbReference type="ARBA" id="ARBA00022741"/>
    </source>
</evidence>
<evidence type="ECO:0000256" key="14">
    <source>
        <dbReference type="ARBA" id="ARBA00023065"/>
    </source>
</evidence>
<dbReference type="Proteomes" id="UP000037751">
    <property type="component" value="Unassembled WGS sequence"/>
</dbReference>
<dbReference type="GeneID" id="28726605"/>
<comment type="similarity">
    <text evidence="2">Belongs to the cAMP-dependent kinase regulatory chain family.</text>
</comment>
<comment type="similarity">
    <text evidence="3">Belongs to the ATPase d subunit family.</text>
</comment>
<dbReference type="GO" id="GO:0004862">
    <property type="term" value="F:cAMP-dependent protein kinase inhibitor activity"/>
    <property type="evidence" value="ECO:0007669"/>
    <property type="project" value="TreeGrafter"/>
</dbReference>
<dbReference type="RefSeq" id="XP_017991059.1">
    <property type="nucleotide sequence ID" value="XM_018134730.1"/>
</dbReference>
<dbReference type="Pfam" id="PF00027">
    <property type="entry name" value="cNMP_binding"/>
    <property type="match status" value="2"/>
</dbReference>
<keyword evidence="15" id="KW-0496">Mitochondrion</keyword>
<evidence type="ECO:0000256" key="7">
    <source>
        <dbReference type="ARBA" id="ARBA00022547"/>
    </source>
</evidence>
<dbReference type="PROSITE" id="PS50042">
    <property type="entry name" value="CNMP_BINDING_3"/>
    <property type="match status" value="2"/>
</dbReference>
<dbReference type="EMBL" id="LGAV01000006">
    <property type="protein sequence ID" value="KOS13427.1"/>
    <property type="molecule type" value="Genomic_DNA"/>
</dbReference>
<keyword evidence="21" id="KW-0418">Kinase</keyword>
<evidence type="ECO:0000256" key="4">
    <source>
        <dbReference type="ARBA" id="ARBA00020355"/>
    </source>
</evidence>
<reference evidence="21 22" key="1">
    <citation type="submission" date="2015-07" db="EMBL/GenBank/DDBJ databases">
        <title>Draft Genome Sequence of Malassezia furfur CBS1878 and Malassezia pachydermatis CBS1879.</title>
        <authorList>
            <person name="Triana S."/>
            <person name="Ohm R."/>
            <person name="Gonzalez A."/>
            <person name="DeCock H."/>
            <person name="Restrepo S."/>
            <person name="Celis A."/>
        </authorList>
    </citation>
    <scope>NUCLEOTIDE SEQUENCE [LARGE SCALE GENOMIC DNA]</scope>
    <source>
        <strain evidence="21 22">CBS 1879</strain>
    </source>
</reference>
<evidence type="ECO:0000313" key="21">
    <source>
        <dbReference type="EMBL" id="KOS13427.1"/>
    </source>
</evidence>
<feature type="domain" description="Cyclic nucleotide-binding" evidence="20">
    <location>
        <begin position="424"/>
        <end position="547"/>
    </location>
</feature>
<evidence type="ECO:0000256" key="2">
    <source>
        <dbReference type="ARBA" id="ARBA00005753"/>
    </source>
</evidence>
<evidence type="ECO:0000256" key="16">
    <source>
        <dbReference type="ARBA" id="ARBA00023136"/>
    </source>
</evidence>
<dbReference type="InterPro" id="IPR014710">
    <property type="entry name" value="RmlC-like_jellyroll"/>
</dbReference>
<evidence type="ECO:0000256" key="17">
    <source>
        <dbReference type="ARBA" id="ARBA00023149"/>
    </source>
</evidence>
<evidence type="ECO:0000256" key="15">
    <source>
        <dbReference type="ARBA" id="ARBA00023128"/>
    </source>
</evidence>
<dbReference type="CDD" id="cd00038">
    <property type="entry name" value="CAP_ED"/>
    <property type="match status" value="2"/>
</dbReference>
<keyword evidence="22" id="KW-1185">Reference proteome</keyword>
<dbReference type="AlphaFoldDB" id="A0A0M8MN35"/>
<dbReference type="GO" id="GO:0033554">
    <property type="term" value="P:cellular response to stress"/>
    <property type="evidence" value="ECO:0007669"/>
    <property type="project" value="UniProtKB-ARBA"/>
</dbReference>
<feature type="compositionally biased region" description="Polar residues" evidence="19">
    <location>
        <begin position="251"/>
        <end position="262"/>
    </location>
</feature>
<dbReference type="SUPFAM" id="SSF51206">
    <property type="entry name" value="cAMP-binding domain-like"/>
    <property type="match status" value="2"/>
</dbReference>
<dbReference type="GO" id="GO:0005634">
    <property type="term" value="C:nucleus"/>
    <property type="evidence" value="ECO:0007669"/>
    <property type="project" value="TreeGrafter"/>
</dbReference>
<dbReference type="FunFam" id="2.60.120.10:FF:000039">
    <property type="entry name" value="cAMP-dependent protein kinase regulatory subunit"/>
    <property type="match status" value="1"/>
</dbReference>
<dbReference type="PANTHER" id="PTHR11635:SF152">
    <property type="entry name" value="CAMP-DEPENDENT PROTEIN KINASE TYPE I REGULATORY SUBUNIT-RELATED"/>
    <property type="match status" value="1"/>
</dbReference>
<dbReference type="PROSITE" id="PS00888">
    <property type="entry name" value="CNMP_BINDING_1"/>
    <property type="match status" value="1"/>
</dbReference>
<keyword evidence="17" id="KW-0114">cAMP</keyword>
<feature type="compositionally biased region" description="Basic and acidic residues" evidence="19">
    <location>
        <begin position="263"/>
        <end position="274"/>
    </location>
</feature>
<feature type="region of interest" description="Disordered" evidence="19">
    <location>
        <begin position="249"/>
        <end position="274"/>
    </location>
</feature>
<gene>
    <name evidence="21" type="ORF">Malapachy_0199</name>
</gene>
<dbReference type="VEuPathDB" id="FungiDB:Malapachy_0199"/>
<evidence type="ECO:0000256" key="6">
    <source>
        <dbReference type="ARBA" id="ARBA00022448"/>
    </source>
</evidence>
<keyword evidence="18" id="KW-0175">Coiled coil</keyword>
<dbReference type="GO" id="GO:0016301">
    <property type="term" value="F:kinase activity"/>
    <property type="evidence" value="ECO:0007669"/>
    <property type="project" value="UniProtKB-KW"/>
</dbReference>
<dbReference type="GO" id="GO:0030552">
    <property type="term" value="F:cAMP binding"/>
    <property type="evidence" value="ECO:0007669"/>
    <property type="project" value="UniProtKB-KW"/>
</dbReference>
<dbReference type="GO" id="GO:0034236">
    <property type="term" value="F:protein kinase A catalytic subunit binding"/>
    <property type="evidence" value="ECO:0007669"/>
    <property type="project" value="TreeGrafter"/>
</dbReference>
<evidence type="ECO:0000256" key="18">
    <source>
        <dbReference type="SAM" id="Coils"/>
    </source>
</evidence>
<keyword evidence="6" id="KW-0813">Transport</keyword>
<dbReference type="STRING" id="77020.A0A0M8MN35"/>
<evidence type="ECO:0000256" key="3">
    <source>
        <dbReference type="ARBA" id="ARBA00006842"/>
    </source>
</evidence>
<keyword evidence="16" id="KW-0472">Membrane</keyword>
<dbReference type="Gene3D" id="2.60.120.10">
    <property type="entry name" value="Jelly Rolls"/>
    <property type="match status" value="2"/>
</dbReference>
<dbReference type="InterPro" id="IPR036228">
    <property type="entry name" value="ATP_synth_F0_dsu_sf_mt"/>
</dbReference>
<keyword evidence="14" id="KW-0406">Ion transport</keyword>
<evidence type="ECO:0000256" key="8">
    <source>
        <dbReference type="ARBA" id="ARBA00022553"/>
    </source>
</evidence>
<dbReference type="GO" id="GO:0005829">
    <property type="term" value="C:cytosol"/>
    <property type="evidence" value="ECO:0007669"/>
    <property type="project" value="TreeGrafter"/>
</dbReference>
<name>A0A0M8MN35_9BASI</name>
<dbReference type="GO" id="GO:0005743">
    <property type="term" value="C:mitochondrial inner membrane"/>
    <property type="evidence" value="ECO:0007669"/>
    <property type="project" value="UniProtKB-SubCell"/>
</dbReference>
<dbReference type="GO" id="GO:0015986">
    <property type="term" value="P:proton motive force-driven ATP synthesis"/>
    <property type="evidence" value="ECO:0007669"/>
    <property type="project" value="InterPro"/>
</dbReference>
<dbReference type="Gene3D" id="6.10.280.70">
    <property type="match status" value="1"/>
</dbReference>
<keyword evidence="12" id="KW-0375">Hydrogen ion transport</keyword>
<dbReference type="PANTHER" id="PTHR11635">
    <property type="entry name" value="CAMP-DEPENDENT PROTEIN KINASE REGULATORY CHAIN"/>
    <property type="match status" value="1"/>
</dbReference>
<evidence type="ECO:0000256" key="9">
    <source>
        <dbReference type="ARBA" id="ARBA00022566"/>
    </source>
</evidence>
<dbReference type="InterPro" id="IPR050503">
    <property type="entry name" value="cAMP-dep_PK_reg_su-like"/>
</dbReference>
<evidence type="ECO:0000256" key="5">
    <source>
        <dbReference type="ARBA" id="ARBA00021688"/>
    </source>
</evidence>
<dbReference type="InterPro" id="IPR018490">
    <property type="entry name" value="cNMP-bd_dom_sf"/>
</dbReference>
<evidence type="ECO:0000259" key="20">
    <source>
        <dbReference type="PROSITE" id="PS50042"/>
    </source>
</evidence>
<evidence type="ECO:0000256" key="19">
    <source>
        <dbReference type="SAM" id="MobiDB-lite"/>
    </source>
</evidence>
<evidence type="ECO:0000256" key="1">
    <source>
        <dbReference type="ARBA" id="ARBA00004273"/>
    </source>
</evidence>
<feature type="coiled-coil region" evidence="18">
    <location>
        <begin position="97"/>
        <end position="124"/>
    </location>
</feature>
<dbReference type="PROSITE" id="PS00889">
    <property type="entry name" value="CNMP_BINDING_2"/>
    <property type="match status" value="2"/>
</dbReference>
<dbReference type="SUPFAM" id="SSF161065">
    <property type="entry name" value="ATP synthase D chain-like"/>
    <property type="match status" value="1"/>
</dbReference>
<dbReference type="GO" id="GO:0045259">
    <property type="term" value="C:proton-transporting ATP synthase complex"/>
    <property type="evidence" value="ECO:0007669"/>
    <property type="project" value="UniProtKB-KW"/>
</dbReference>
<keyword evidence="9" id="KW-0116">cAMP-binding</keyword>
<organism evidence="21 22">
    <name type="scientific">Malassezia pachydermatis</name>
    <dbReference type="NCBI Taxonomy" id="77020"/>
    <lineage>
        <taxon>Eukaryota</taxon>
        <taxon>Fungi</taxon>
        <taxon>Dikarya</taxon>
        <taxon>Basidiomycota</taxon>
        <taxon>Ustilaginomycotina</taxon>
        <taxon>Malasseziomycetes</taxon>
        <taxon>Malasseziales</taxon>
        <taxon>Malasseziaceae</taxon>
        <taxon>Malassezia</taxon>
    </lineage>
</organism>
<comment type="caution">
    <text evidence="21">The sequence shown here is derived from an EMBL/GenBank/DDBJ whole genome shotgun (WGS) entry which is preliminary data.</text>
</comment>
<evidence type="ECO:0000313" key="22">
    <source>
        <dbReference type="Proteomes" id="UP000037751"/>
    </source>
</evidence>
<feature type="region of interest" description="Disordered" evidence="19">
    <location>
        <begin position="547"/>
        <end position="571"/>
    </location>
</feature>
<protein>
    <recommendedName>
        <fullName evidence="5">ATP synthase subunit d, mitochondrial</fullName>
    </recommendedName>
    <alternativeName>
        <fullName evidence="4">cAMP-dependent protein kinase regulatory subunit</fullName>
    </alternativeName>
</protein>
<keyword evidence="7" id="KW-0138">CF(0)</keyword>
<feature type="compositionally biased region" description="Low complexity" evidence="19">
    <location>
        <begin position="547"/>
        <end position="562"/>
    </location>
</feature>
<dbReference type="InterPro" id="IPR008689">
    <property type="entry name" value="ATP_synth_F0_dsu_mt"/>
</dbReference>